<dbReference type="AlphaFoldDB" id="A0A4U3KWX7"/>
<dbReference type="InterPro" id="IPR052021">
    <property type="entry name" value="Type-I_RS_S_subunit"/>
</dbReference>
<protein>
    <recommendedName>
        <fullName evidence="4">Type I restriction modification DNA specificity domain-containing protein</fullName>
    </recommendedName>
</protein>
<dbReference type="Pfam" id="PF01420">
    <property type="entry name" value="Methylase_S"/>
    <property type="match status" value="1"/>
</dbReference>
<dbReference type="PANTHER" id="PTHR30408">
    <property type="entry name" value="TYPE-1 RESTRICTION ENZYME ECOKI SPECIFICITY PROTEIN"/>
    <property type="match status" value="1"/>
</dbReference>
<organism evidence="5 6">
    <name type="scientific">Ilyomonas limi</name>
    <dbReference type="NCBI Taxonomy" id="2575867"/>
    <lineage>
        <taxon>Bacteria</taxon>
        <taxon>Pseudomonadati</taxon>
        <taxon>Bacteroidota</taxon>
        <taxon>Chitinophagia</taxon>
        <taxon>Chitinophagales</taxon>
        <taxon>Chitinophagaceae</taxon>
        <taxon>Ilyomonas</taxon>
    </lineage>
</organism>
<keyword evidence="2" id="KW-0680">Restriction system</keyword>
<dbReference type="InterPro" id="IPR044946">
    <property type="entry name" value="Restrct_endonuc_typeI_TRD_sf"/>
</dbReference>
<dbReference type="EMBL" id="SZQL01000015">
    <property type="protein sequence ID" value="TKK66349.1"/>
    <property type="molecule type" value="Genomic_DNA"/>
</dbReference>
<dbReference type="Gene3D" id="3.90.220.20">
    <property type="entry name" value="DNA methylase specificity domains"/>
    <property type="match status" value="1"/>
</dbReference>
<evidence type="ECO:0000313" key="6">
    <source>
        <dbReference type="Proteomes" id="UP000305848"/>
    </source>
</evidence>
<dbReference type="GO" id="GO:0003677">
    <property type="term" value="F:DNA binding"/>
    <property type="evidence" value="ECO:0007669"/>
    <property type="project" value="UniProtKB-KW"/>
</dbReference>
<keyword evidence="6" id="KW-1185">Reference proteome</keyword>
<dbReference type="PANTHER" id="PTHR30408:SF12">
    <property type="entry name" value="TYPE I RESTRICTION ENZYME MJAVIII SPECIFICITY SUBUNIT"/>
    <property type="match status" value="1"/>
</dbReference>
<keyword evidence="3" id="KW-0238">DNA-binding</keyword>
<proteinExistence type="inferred from homology"/>
<gene>
    <name evidence="5" type="ORF">FC093_17355</name>
</gene>
<evidence type="ECO:0000256" key="1">
    <source>
        <dbReference type="ARBA" id="ARBA00010923"/>
    </source>
</evidence>
<name>A0A4U3KWX7_9BACT</name>
<comment type="similarity">
    <text evidence="1">Belongs to the type-I restriction system S methylase family.</text>
</comment>
<dbReference type="InterPro" id="IPR000055">
    <property type="entry name" value="Restrct_endonuc_typeI_TRD"/>
</dbReference>
<accession>A0A4U3KWX7</accession>
<dbReference type="GO" id="GO:0009307">
    <property type="term" value="P:DNA restriction-modification system"/>
    <property type="evidence" value="ECO:0007669"/>
    <property type="project" value="UniProtKB-KW"/>
</dbReference>
<evidence type="ECO:0000313" key="5">
    <source>
        <dbReference type="EMBL" id="TKK66349.1"/>
    </source>
</evidence>
<comment type="caution">
    <text evidence="5">The sequence shown here is derived from an EMBL/GenBank/DDBJ whole genome shotgun (WGS) entry which is preliminary data.</text>
</comment>
<sequence>MYYKGKNLKLNLENIAILQTGVFAKPVKSGEIAYLQSKHFDENGQLTSVLYPDLKPNNQTNRHLLKPGDVLFAAKGLKNFSTLYESMDIPAVASTSFFVIRLQENFQSKVLPEYLVWFLNQPASMQFLKGKATGTSLPSISKTTLEELQISVPDLKTQKIVLKIAQLKDQEKRLKAELEILIEKKMQQQIINAINK</sequence>
<dbReference type="Proteomes" id="UP000305848">
    <property type="component" value="Unassembled WGS sequence"/>
</dbReference>
<dbReference type="OrthoDB" id="1002506at2"/>
<feature type="domain" description="Type I restriction modification DNA specificity" evidence="4">
    <location>
        <begin position="58"/>
        <end position="179"/>
    </location>
</feature>
<evidence type="ECO:0000256" key="3">
    <source>
        <dbReference type="ARBA" id="ARBA00023125"/>
    </source>
</evidence>
<evidence type="ECO:0000259" key="4">
    <source>
        <dbReference type="Pfam" id="PF01420"/>
    </source>
</evidence>
<reference evidence="5 6" key="1">
    <citation type="submission" date="2019-05" db="EMBL/GenBank/DDBJ databases">
        <title>Panacibacter sp. strain 17mud1-8 Genome sequencing and assembly.</title>
        <authorList>
            <person name="Chhetri G."/>
        </authorList>
    </citation>
    <scope>NUCLEOTIDE SEQUENCE [LARGE SCALE GENOMIC DNA]</scope>
    <source>
        <strain evidence="5 6">17mud1-8</strain>
    </source>
</reference>
<evidence type="ECO:0000256" key="2">
    <source>
        <dbReference type="ARBA" id="ARBA00022747"/>
    </source>
</evidence>
<dbReference type="SUPFAM" id="SSF116734">
    <property type="entry name" value="DNA methylase specificity domain"/>
    <property type="match status" value="1"/>
</dbReference>